<evidence type="ECO:0000313" key="3">
    <source>
        <dbReference type="EMBL" id="MFD0871929.1"/>
    </source>
</evidence>
<reference evidence="4" key="1">
    <citation type="journal article" date="2019" name="Int. J. Syst. Evol. Microbiol.">
        <title>The Global Catalogue of Microorganisms (GCM) 10K type strain sequencing project: providing services to taxonomists for standard genome sequencing and annotation.</title>
        <authorList>
            <consortium name="The Broad Institute Genomics Platform"/>
            <consortium name="The Broad Institute Genome Sequencing Center for Infectious Disease"/>
            <person name="Wu L."/>
            <person name="Ma J."/>
        </authorList>
    </citation>
    <scope>NUCLEOTIDE SEQUENCE [LARGE SCALE GENOMIC DNA]</scope>
    <source>
        <strain evidence="4">CCUG 57263</strain>
    </source>
</reference>
<gene>
    <name evidence="3" type="ORF">ACFQ03_22630</name>
</gene>
<feature type="transmembrane region" description="Helical" evidence="1">
    <location>
        <begin position="102"/>
        <end position="122"/>
    </location>
</feature>
<dbReference type="Pfam" id="PF07670">
    <property type="entry name" value="Gate"/>
    <property type="match status" value="1"/>
</dbReference>
<keyword evidence="1" id="KW-1133">Transmembrane helix</keyword>
<dbReference type="InterPro" id="IPR011642">
    <property type="entry name" value="Gate_dom"/>
</dbReference>
<keyword evidence="4" id="KW-1185">Reference proteome</keyword>
<keyword evidence="1" id="KW-0472">Membrane</keyword>
<feature type="transmembrane region" description="Helical" evidence="1">
    <location>
        <begin position="326"/>
        <end position="345"/>
    </location>
</feature>
<organism evidence="3 4">
    <name type="scientific">Paenibacillus residui</name>
    <dbReference type="NCBI Taxonomy" id="629724"/>
    <lineage>
        <taxon>Bacteria</taxon>
        <taxon>Bacillati</taxon>
        <taxon>Bacillota</taxon>
        <taxon>Bacilli</taxon>
        <taxon>Bacillales</taxon>
        <taxon>Paenibacillaceae</taxon>
        <taxon>Paenibacillus</taxon>
    </lineage>
</organism>
<dbReference type="EMBL" id="JBHTIU010000094">
    <property type="protein sequence ID" value="MFD0871929.1"/>
    <property type="molecule type" value="Genomic_DNA"/>
</dbReference>
<proteinExistence type="predicted"/>
<accession>A0ABW3DH92</accession>
<feature type="transmembrane region" description="Helical" evidence="1">
    <location>
        <begin position="21"/>
        <end position="40"/>
    </location>
</feature>
<feature type="domain" description="Nucleoside transporter/FeoB GTPase Gate" evidence="2">
    <location>
        <begin position="143"/>
        <end position="238"/>
    </location>
</feature>
<dbReference type="RefSeq" id="WP_379291157.1">
    <property type="nucleotide sequence ID" value="NZ_JBHTIU010000094.1"/>
</dbReference>
<feature type="transmembrane region" description="Helical" evidence="1">
    <location>
        <begin position="142"/>
        <end position="166"/>
    </location>
</feature>
<evidence type="ECO:0000256" key="1">
    <source>
        <dbReference type="SAM" id="Phobius"/>
    </source>
</evidence>
<comment type="caution">
    <text evidence="3">The sequence shown here is derived from an EMBL/GenBank/DDBJ whole genome shotgun (WGS) entry which is preliminary data.</text>
</comment>
<name>A0ABW3DH92_9BACL</name>
<evidence type="ECO:0000313" key="4">
    <source>
        <dbReference type="Proteomes" id="UP001597120"/>
    </source>
</evidence>
<feature type="transmembrane region" description="Helical" evidence="1">
    <location>
        <begin position="434"/>
        <end position="455"/>
    </location>
</feature>
<dbReference type="Proteomes" id="UP001597120">
    <property type="component" value="Unassembled WGS sequence"/>
</dbReference>
<protein>
    <submittedName>
        <fullName evidence="3">YjiH family protein</fullName>
    </submittedName>
</protein>
<sequence length="456" mass="50649">MEIMKPQRARLTFSTTDVLKFAIPSVIGILLFMTPLMWKGQVTIPIAILAKELQALLTNWLPQLTFFLIAVSFIGSVIVKLHKPAWLARSSFWTSLFDVPPFWLIIRGLGVLFALATLFHIGPEWIQSEDTGQVLLFDLLPLLFVVFLLAGMLLPLLVNFGLLEFIGALMIKVMRPLFTLPGRSSIDCLTSWLGDGTIGVLLTSKQYETGYYTKREAAVIGTTFSAVSITFCFVVLAQVKLEHLFIPFYITVSLAGLVAAIIMPRIPPLSRKRDTYYDSDRPAEKEAIPENYTPWRWGLSQAVRKAKENTGMRGFASEGLKNIMDLWIGVVPVVMAIGTLALILAEYTPIFKWLGLPFLPLLELMQVPEAQAASQTMIVGFADMFLPTVLAGPIESELTRFVIAAISVTQLIYMSEVGGLLLGSKIPISLKDLFIIFIKRTLITLPVVVLAAHLIF</sequence>
<feature type="transmembrane region" description="Helical" evidence="1">
    <location>
        <begin position="60"/>
        <end position="81"/>
    </location>
</feature>
<feature type="transmembrane region" description="Helical" evidence="1">
    <location>
        <begin position="217"/>
        <end position="238"/>
    </location>
</feature>
<evidence type="ECO:0000259" key="2">
    <source>
        <dbReference type="Pfam" id="PF07670"/>
    </source>
</evidence>
<feature type="transmembrane region" description="Helical" evidence="1">
    <location>
        <begin position="244"/>
        <end position="263"/>
    </location>
</feature>
<feature type="transmembrane region" description="Helical" evidence="1">
    <location>
        <begin position="401"/>
        <end position="422"/>
    </location>
</feature>
<keyword evidence="1" id="KW-0812">Transmembrane</keyword>